<dbReference type="InterPro" id="IPR001451">
    <property type="entry name" value="Hexapep"/>
</dbReference>
<dbReference type="Pfam" id="PF00132">
    <property type="entry name" value="Hexapep"/>
    <property type="match status" value="1"/>
</dbReference>
<evidence type="ECO:0000256" key="1">
    <source>
        <dbReference type="ARBA" id="ARBA00007274"/>
    </source>
</evidence>
<dbReference type="SUPFAM" id="SSF51161">
    <property type="entry name" value="Trimeric LpxA-like enzymes"/>
    <property type="match status" value="1"/>
</dbReference>
<dbReference type="PANTHER" id="PTHR43300:SF11">
    <property type="entry name" value="ACETYLTRANSFERASE RV3034C-RELATED"/>
    <property type="match status" value="1"/>
</dbReference>
<comment type="similarity">
    <text evidence="1">Belongs to the transferase hexapeptide repeat family.</text>
</comment>
<dbReference type="EMBL" id="LMAI01000002">
    <property type="protein sequence ID" value="KUJ57893.1"/>
    <property type="molecule type" value="Genomic_DNA"/>
</dbReference>
<keyword evidence="3" id="KW-0677">Repeat</keyword>
<dbReference type="PANTHER" id="PTHR43300">
    <property type="entry name" value="ACETYLTRANSFERASE"/>
    <property type="match status" value="1"/>
</dbReference>
<sequence>MIKSFLKNIKLILKQKLVSRKDLDDFFSSNNRNIFPNVEIMPTTLLSGQNQIGEYTYVGYNGIITSSKIGRYCSIANNVSIGIGEHKIQRVSTNSIFYKDPFKTLTEKECTIGHDVWIGSNVVIRRGVTVGNGAIIGANSFINNDVKPFEIVGGSPARFIRMRFSEEQINLVNNSNWWDESLSLAKQKIAQLEQTGLFEKND</sequence>
<dbReference type="CDD" id="cd03349">
    <property type="entry name" value="LbH_XAT"/>
    <property type="match status" value="1"/>
</dbReference>
<gene>
    <name evidence="5" type="ORF">AR686_03825</name>
</gene>
<dbReference type="Proteomes" id="UP000054388">
    <property type="component" value="Unassembled WGS sequence"/>
</dbReference>
<organism evidence="5 6">
    <name type="scientific">Chryseobacterium aquaticum subsp. greenlandense</name>
    <dbReference type="NCBI Taxonomy" id="345663"/>
    <lineage>
        <taxon>Bacteria</taxon>
        <taxon>Pseudomonadati</taxon>
        <taxon>Bacteroidota</taxon>
        <taxon>Flavobacteriia</taxon>
        <taxon>Flavobacteriales</taxon>
        <taxon>Weeksellaceae</taxon>
        <taxon>Chryseobacterium group</taxon>
        <taxon>Chryseobacterium</taxon>
    </lineage>
</organism>
<evidence type="ECO:0000313" key="5">
    <source>
        <dbReference type="EMBL" id="KUJ57893.1"/>
    </source>
</evidence>
<dbReference type="Gene3D" id="2.160.10.10">
    <property type="entry name" value="Hexapeptide repeat proteins"/>
    <property type="match status" value="1"/>
</dbReference>
<evidence type="ECO:0000256" key="2">
    <source>
        <dbReference type="ARBA" id="ARBA00022679"/>
    </source>
</evidence>
<reference evidence="5 6" key="1">
    <citation type="submission" date="2015-10" db="EMBL/GenBank/DDBJ databases">
        <title>Genome sequence of Chryseobacterium greenlandense.</title>
        <authorList>
            <person name="Newman J."/>
            <person name="Fischer K."/>
            <person name="Miller J."/>
        </authorList>
    </citation>
    <scope>NUCLEOTIDE SEQUENCE [LARGE SCALE GENOMIC DNA]</scope>
    <source>
        <strain evidence="5 6">UMB34</strain>
    </source>
</reference>
<dbReference type="RefSeq" id="WP_059135817.1">
    <property type="nucleotide sequence ID" value="NZ_LMAI01000002.1"/>
</dbReference>
<evidence type="ECO:0000256" key="3">
    <source>
        <dbReference type="ARBA" id="ARBA00022737"/>
    </source>
</evidence>
<name>A0A101CKI3_9FLAO</name>
<dbReference type="GO" id="GO:0016746">
    <property type="term" value="F:acyltransferase activity"/>
    <property type="evidence" value="ECO:0007669"/>
    <property type="project" value="UniProtKB-KW"/>
</dbReference>
<keyword evidence="2" id="KW-0808">Transferase</keyword>
<proteinExistence type="inferred from homology"/>
<dbReference type="InterPro" id="IPR011004">
    <property type="entry name" value="Trimer_LpxA-like_sf"/>
</dbReference>
<keyword evidence="4" id="KW-0012">Acyltransferase</keyword>
<dbReference type="InterPro" id="IPR018357">
    <property type="entry name" value="Hexapep_transf_CS"/>
</dbReference>
<evidence type="ECO:0008006" key="7">
    <source>
        <dbReference type="Google" id="ProtNLM"/>
    </source>
</evidence>
<accession>A0A101CKI3</accession>
<protein>
    <recommendedName>
        <fullName evidence="7">Chloramphenicol acetyltransferase</fullName>
    </recommendedName>
</protein>
<evidence type="ECO:0000256" key="4">
    <source>
        <dbReference type="ARBA" id="ARBA00023315"/>
    </source>
</evidence>
<evidence type="ECO:0000313" key="6">
    <source>
        <dbReference type="Proteomes" id="UP000054388"/>
    </source>
</evidence>
<comment type="caution">
    <text evidence="5">The sequence shown here is derived from an EMBL/GenBank/DDBJ whole genome shotgun (WGS) entry which is preliminary data.</text>
</comment>
<dbReference type="PROSITE" id="PS00101">
    <property type="entry name" value="HEXAPEP_TRANSFERASES"/>
    <property type="match status" value="1"/>
</dbReference>
<dbReference type="AlphaFoldDB" id="A0A101CKI3"/>
<dbReference type="InterPro" id="IPR050179">
    <property type="entry name" value="Trans_hexapeptide_repeat"/>
</dbReference>